<reference evidence="2 3" key="1">
    <citation type="submission" date="2019-05" db="EMBL/GenBank/DDBJ databases">
        <title>Another draft genome of Portunus trituberculatus and its Hox gene families provides insights of decapod evolution.</title>
        <authorList>
            <person name="Jeong J.-H."/>
            <person name="Song I."/>
            <person name="Kim S."/>
            <person name="Choi T."/>
            <person name="Kim D."/>
            <person name="Ryu S."/>
            <person name="Kim W."/>
        </authorList>
    </citation>
    <scope>NUCLEOTIDE SEQUENCE [LARGE SCALE GENOMIC DNA]</scope>
    <source>
        <tissue evidence="2">Muscle</tissue>
    </source>
</reference>
<feature type="transmembrane region" description="Helical" evidence="1">
    <location>
        <begin position="20"/>
        <end position="37"/>
    </location>
</feature>
<organism evidence="2 3">
    <name type="scientific">Portunus trituberculatus</name>
    <name type="common">Swimming crab</name>
    <name type="synonym">Neptunus trituberculatus</name>
    <dbReference type="NCBI Taxonomy" id="210409"/>
    <lineage>
        <taxon>Eukaryota</taxon>
        <taxon>Metazoa</taxon>
        <taxon>Ecdysozoa</taxon>
        <taxon>Arthropoda</taxon>
        <taxon>Crustacea</taxon>
        <taxon>Multicrustacea</taxon>
        <taxon>Malacostraca</taxon>
        <taxon>Eumalacostraca</taxon>
        <taxon>Eucarida</taxon>
        <taxon>Decapoda</taxon>
        <taxon>Pleocyemata</taxon>
        <taxon>Brachyura</taxon>
        <taxon>Eubrachyura</taxon>
        <taxon>Portunoidea</taxon>
        <taxon>Portunidae</taxon>
        <taxon>Portuninae</taxon>
        <taxon>Portunus</taxon>
    </lineage>
</organism>
<dbReference type="Proteomes" id="UP000324222">
    <property type="component" value="Unassembled WGS sequence"/>
</dbReference>
<comment type="caution">
    <text evidence="2">The sequence shown here is derived from an EMBL/GenBank/DDBJ whole genome shotgun (WGS) entry which is preliminary data.</text>
</comment>
<dbReference type="EMBL" id="VSRR010108031">
    <property type="protein sequence ID" value="MPC96965.1"/>
    <property type="molecule type" value="Genomic_DNA"/>
</dbReference>
<dbReference type="AlphaFoldDB" id="A0A5B7JQW3"/>
<keyword evidence="3" id="KW-1185">Reference proteome</keyword>
<gene>
    <name evidence="2" type="ORF">E2C01_092249</name>
</gene>
<protein>
    <submittedName>
        <fullName evidence="2">Uncharacterized protein</fullName>
    </submittedName>
</protein>
<keyword evidence="1" id="KW-0812">Transmembrane</keyword>
<evidence type="ECO:0000256" key="1">
    <source>
        <dbReference type="SAM" id="Phobius"/>
    </source>
</evidence>
<evidence type="ECO:0000313" key="3">
    <source>
        <dbReference type="Proteomes" id="UP000324222"/>
    </source>
</evidence>
<proteinExistence type="predicted"/>
<evidence type="ECO:0000313" key="2">
    <source>
        <dbReference type="EMBL" id="MPC96965.1"/>
    </source>
</evidence>
<feature type="transmembrane region" description="Helical" evidence="1">
    <location>
        <begin position="57"/>
        <end position="79"/>
    </location>
</feature>
<sequence>MADRRQRVGASSTPRAAPCLRVVVVLVVMVVALLLHGRGRVVAFSARVSPSAWRVRWSVMSSSLALFTSTAAPGAVLAASRVLPGLLRPLPLLGGGWGGSRSGRGGSGRELRAWDGLWSAAVLCPAAPCDVGDFCSRRRKGSEKMDVL</sequence>
<accession>A0A5B7JQW3</accession>
<name>A0A5B7JQW3_PORTR</name>
<keyword evidence="1" id="KW-0472">Membrane</keyword>
<keyword evidence="1" id="KW-1133">Transmembrane helix</keyword>